<evidence type="ECO:0000259" key="5">
    <source>
        <dbReference type="Pfam" id="PF08573"/>
    </source>
</evidence>
<accession>A0A9P5H4W0</accession>
<feature type="compositionally biased region" description="Polar residues" evidence="4">
    <location>
        <begin position="223"/>
        <end position="236"/>
    </location>
</feature>
<comment type="caution">
    <text evidence="6">The sequence shown here is derived from an EMBL/GenBank/DDBJ whole genome shotgun (WGS) entry which is preliminary data.</text>
</comment>
<evidence type="ECO:0000313" key="6">
    <source>
        <dbReference type="EMBL" id="KAF7547277.1"/>
    </source>
</evidence>
<reference evidence="6" key="1">
    <citation type="submission" date="2020-03" db="EMBL/GenBank/DDBJ databases">
        <title>Draft Genome Sequence of Cylindrodendrum hubeiense.</title>
        <authorList>
            <person name="Buettner E."/>
            <person name="Kellner H."/>
        </authorList>
    </citation>
    <scope>NUCLEOTIDE SEQUENCE</scope>
    <source>
        <strain evidence="6">IHI 201604</strain>
    </source>
</reference>
<feature type="domain" description="DNA endonuclease activator Ctp1 C-terminal" evidence="5">
    <location>
        <begin position="557"/>
        <end position="670"/>
    </location>
</feature>
<dbReference type="PANTHER" id="PTHR15107">
    <property type="entry name" value="RETINOBLASTOMA BINDING PROTEIN 8"/>
    <property type="match status" value="1"/>
</dbReference>
<dbReference type="GO" id="GO:0003684">
    <property type="term" value="F:damaged DNA binding"/>
    <property type="evidence" value="ECO:0007669"/>
    <property type="project" value="TreeGrafter"/>
</dbReference>
<gene>
    <name evidence="6" type="ORF">G7Z17_g7847</name>
</gene>
<organism evidence="6 7">
    <name type="scientific">Cylindrodendrum hubeiense</name>
    <dbReference type="NCBI Taxonomy" id="595255"/>
    <lineage>
        <taxon>Eukaryota</taxon>
        <taxon>Fungi</taxon>
        <taxon>Dikarya</taxon>
        <taxon>Ascomycota</taxon>
        <taxon>Pezizomycotina</taxon>
        <taxon>Sordariomycetes</taxon>
        <taxon>Hypocreomycetidae</taxon>
        <taxon>Hypocreales</taxon>
        <taxon>Nectriaceae</taxon>
        <taxon>Cylindrodendrum</taxon>
    </lineage>
</organism>
<evidence type="ECO:0000256" key="3">
    <source>
        <dbReference type="ARBA" id="ARBA00023242"/>
    </source>
</evidence>
<feature type="compositionally biased region" description="Basic and acidic residues" evidence="4">
    <location>
        <begin position="479"/>
        <end position="495"/>
    </location>
</feature>
<dbReference type="PANTHER" id="PTHR15107:SF0">
    <property type="entry name" value="DNA ENDONUCLEASE ACTIVATOR CTP1 C-TERMINAL DOMAIN-CONTAINING PROTEIN"/>
    <property type="match status" value="1"/>
</dbReference>
<keyword evidence="7" id="KW-1185">Reference proteome</keyword>
<keyword evidence="3" id="KW-0539">Nucleus</keyword>
<dbReference type="Proteomes" id="UP000722485">
    <property type="component" value="Unassembled WGS sequence"/>
</dbReference>
<dbReference type="Pfam" id="PF08573">
    <property type="entry name" value="SAE2"/>
    <property type="match status" value="1"/>
</dbReference>
<feature type="compositionally biased region" description="Polar residues" evidence="4">
    <location>
        <begin position="182"/>
        <end position="192"/>
    </location>
</feature>
<feature type="region of interest" description="Disordered" evidence="4">
    <location>
        <begin position="64"/>
        <end position="104"/>
    </location>
</feature>
<feature type="region of interest" description="Disordered" evidence="4">
    <location>
        <begin position="161"/>
        <end position="198"/>
    </location>
</feature>
<dbReference type="EMBL" id="JAANBB010000183">
    <property type="protein sequence ID" value="KAF7547277.1"/>
    <property type="molecule type" value="Genomic_DNA"/>
</dbReference>
<evidence type="ECO:0000256" key="2">
    <source>
        <dbReference type="ARBA" id="ARBA00022763"/>
    </source>
</evidence>
<feature type="compositionally biased region" description="Polar residues" evidence="4">
    <location>
        <begin position="88"/>
        <end position="99"/>
    </location>
</feature>
<proteinExistence type="predicted"/>
<dbReference type="OrthoDB" id="5801062at2759"/>
<keyword evidence="2" id="KW-0227">DNA damage</keyword>
<dbReference type="InterPro" id="IPR013882">
    <property type="entry name" value="Ctp1_C"/>
</dbReference>
<evidence type="ECO:0000256" key="4">
    <source>
        <dbReference type="SAM" id="MobiDB-lite"/>
    </source>
</evidence>
<evidence type="ECO:0000256" key="1">
    <source>
        <dbReference type="ARBA" id="ARBA00004123"/>
    </source>
</evidence>
<dbReference type="InterPro" id="IPR033316">
    <property type="entry name" value="RBBP8-like"/>
</dbReference>
<name>A0A9P5H4W0_9HYPO</name>
<sequence>MTSWFETGRPEILNAVAAACGRVDEAIRQDLELARLGLEQAHNERDDQALQATELRAENARLKSQLEKAEAASAKRNPQNPSNPPSSTLRRPTDSNPSEIQPDWKAECARVSSKFNALSENFKKAKDALRKRKDERDKWVEHSMLLEKKIRAAEEEHGIRIIDRSTRSGRASTNPDARAGENNPSPNTSFTSEAGLEQADLELPPLAAESLSSNQDAAIPSTKAINPQSESTQAGSDSRESDDLPDLPTHNGSDDVLIKEEPSSDLPVVVSERAVRKRKRDEPEPIDAPLRKVKLELSDASSPILSAAHNLSDPQDSIDLGDVAQRMLTPRKRKELEDSARRVQARINNLGTTTAAAAPLYVRADANPQTTRPPGFSSALTPLSVNRRVNWSGRDKPPPITPLRKGLSDGIAALAEDGSIFKRGAKEVQLKSGTKPVPKGRLDTLLNSPSARDEEPLTRSNPRPRARVSLLPDDLPIPGRRELPFEQDMRSKDKTSAQQTNTLSRPGLTKSRLQPQDTRSPLAHKGTNSLLRKKLPSELRPDDFKVNPLANEGHDFAYTDVVRDKNERACLPGCTDMHCCGKEFRALALSQRPNPPLTPAQRQEEQKLLEDYMGDYAFRLGTMDKAEKDELWVEAKTQELANKYGKHRHRYSRMRSPPGFWNADFPSTQELEADRAEAAKRDKQSVQERYREAMRPGGRWMFRDE</sequence>
<comment type="subcellular location">
    <subcellularLocation>
        <location evidence="1">Nucleus</location>
    </subcellularLocation>
</comment>
<protein>
    <recommendedName>
        <fullName evidence="5">DNA endonuclease activator Ctp1 C-terminal domain-containing protein</fullName>
    </recommendedName>
</protein>
<feature type="region of interest" description="Disordered" evidence="4">
    <location>
        <begin position="428"/>
        <end position="540"/>
    </location>
</feature>
<dbReference type="AlphaFoldDB" id="A0A9P5H4W0"/>
<dbReference type="GO" id="GO:0005634">
    <property type="term" value="C:nucleus"/>
    <property type="evidence" value="ECO:0007669"/>
    <property type="project" value="UniProtKB-SubCell"/>
</dbReference>
<feature type="region of interest" description="Disordered" evidence="4">
    <location>
        <begin position="210"/>
        <end position="265"/>
    </location>
</feature>
<evidence type="ECO:0000313" key="7">
    <source>
        <dbReference type="Proteomes" id="UP000722485"/>
    </source>
</evidence>
<dbReference type="GO" id="GO:0010792">
    <property type="term" value="P:DNA double-strand break processing involved in repair via single-strand annealing"/>
    <property type="evidence" value="ECO:0007669"/>
    <property type="project" value="TreeGrafter"/>
</dbReference>
<feature type="compositionally biased region" description="Basic and acidic residues" evidence="4">
    <location>
        <begin position="252"/>
        <end position="262"/>
    </location>
</feature>